<keyword evidence="2" id="KW-1185">Reference proteome</keyword>
<reference evidence="1" key="1">
    <citation type="submission" date="2022-07" db="EMBL/GenBank/DDBJ databases">
        <title>Chromosome-level genome of Muraenolepis orangiensis.</title>
        <authorList>
            <person name="Kim J."/>
        </authorList>
    </citation>
    <scope>NUCLEOTIDE SEQUENCE</scope>
    <source>
        <strain evidence="1">KU_S4_2022</strain>
        <tissue evidence="1">Muscle</tissue>
    </source>
</reference>
<gene>
    <name evidence="1" type="ORF">NHX12_030934</name>
</gene>
<dbReference type="Proteomes" id="UP001148018">
    <property type="component" value="Unassembled WGS sequence"/>
</dbReference>
<dbReference type="EMBL" id="JANIIK010000046">
    <property type="protein sequence ID" value="KAJ3603191.1"/>
    <property type="molecule type" value="Genomic_DNA"/>
</dbReference>
<evidence type="ECO:0000313" key="2">
    <source>
        <dbReference type="Proteomes" id="UP001148018"/>
    </source>
</evidence>
<organism evidence="1 2">
    <name type="scientific">Muraenolepis orangiensis</name>
    <name type="common">Patagonian moray cod</name>
    <dbReference type="NCBI Taxonomy" id="630683"/>
    <lineage>
        <taxon>Eukaryota</taxon>
        <taxon>Metazoa</taxon>
        <taxon>Chordata</taxon>
        <taxon>Craniata</taxon>
        <taxon>Vertebrata</taxon>
        <taxon>Euteleostomi</taxon>
        <taxon>Actinopterygii</taxon>
        <taxon>Neopterygii</taxon>
        <taxon>Teleostei</taxon>
        <taxon>Neoteleostei</taxon>
        <taxon>Acanthomorphata</taxon>
        <taxon>Zeiogadaria</taxon>
        <taxon>Gadariae</taxon>
        <taxon>Gadiformes</taxon>
        <taxon>Muraenolepidoidei</taxon>
        <taxon>Muraenolepididae</taxon>
        <taxon>Muraenolepis</taxon>
    </lineage>
</organism>
<evidence type="ECO:0000313" key="1">
    <source>
        <dbReference type="EMBL" id="KAJ3603191.1"/>
    </source>
</evidence>
<protein>
    <submittedName>
        <fullName evidence="1">Uncharacterized protein</fullName>
    </submittedName>
</protein>
<dbReference type="AlphaFoldDB" id="A0A9Q0INC4"/>
<sequence>MAPKTAPQMEIWCLMLLTDPDGGFSAVEDLNESSLAQRKTYRQRVKPVEERRDTRLREKERWRKRRKRGFRQIIKMKEQT</sequence>
<accession>A0A9Q0INC4</accession>
<name>A0A9Q0INC4_9TELE</name>
<proteinExistence type="predicted"/>
<comment type="caution">
    <text evidence="1">The sequence shown here is derived from an EMBL/GenBank/DDBJ whole genome shotgun (WGS) entry which is preliminary data.</text>
</comment>